<dbReference type="Proteomes" id="UP000186883">
    <property type="component" value="Unassembled WGS sequence"/>
</dbReference>
<dbReference type="GO" id="GO:0016810">
    <property type="term" value="F:hydrolase activity, acting on carbon-nitrogen (but not peptide) bonds"/>
    <property type="evidence" value="ECO:0007669"/>
    <property type="project" value="InterPro"/>
</dbReference>
<accession>A0A154MVI4</accession>
<proteinExistence type="predicted"/>
<evidence type="ECO:0000313" key="1">
    <source>
        <dbReference type="EMBL" id="KZB88305.1"/>
    </source>
</evidence>
<organism evidence="1 3">
    <name type="scientific">Amycolatopsis regifaucium</name>
    <dbReference type="NCBI Taxonomy" id="546365"/>
    <lineage>
        <taxon>Bacteria</taxon>
        <taxon>Bacillati</taxon>
        <taxon>Actinomycetota</taxon>
        <taxon>Actinomycetes</taxon>
        <taxon>Pseudonocardiales</taxon>
        <taxon>Pseudonocardiaceae</taxon>
        <taxon>Amycolatopsis</taxon>
    </lineage>
</organism>
<dbReference type="Proteomes" id="UP000076321">
    <property type="component" value="Unassembled WGS sequence"/>
</dbReference>
<protein>
    <recommendedName>
        <fullName evidence="5">Amidohydrolase 3 domain-containing protein</fullName>
    </recommendedName>
</protein>
<gene>
    <name evidence="2" type="ORF">ATP06_0200740</name>
    <name evidence="1" type="ORF">AVL48_20350</name>
</gene>
<dbReference type="EMBL" id="LQCI01000002">
    <property type="protein sequence ID" value="KZB88305.1"/>
    <property type="molecule type" value="Genomic_DNA"/>
</dbReference>
<evidence type="ECO:0000313" key="2">
    <source>
        <dbReference type="EMBL" id="OKA11417.1"/>
    </source>
</evidence>
<dbReference type="Gene3D" id="3.20.20.140">
    <property type="entry name" value="Metal-dependent hydrolases"/>
    <property type="match status" value="1"/>
</dbReference>
<sequence length="153" mass="16273">MRTLLRGGRVVDPATGFEGTVDVLVGDGGMLAVGSGPPQAGDQAAVAGYLVGPGFVELHSHVRSIAAHRPQAMEGVTMALDPEAGMRPVGRAYAATAAAGRPLHARLRRAARIRAGQRRVRNTIPSGRTSRFGRGRTYLRECGHRCRANRIRV</sequence>
<dbReference type="RefSeq" id="WP_061983668.1">
    <property type="nucleotide sequence ID" value="NZ_FOPQ01000004.1"/>
</dbReference>
<dbReference type="AlphaFoldDB" id="A0A154MVI4"/>
<evidence type="ECO:0000313" key="3">
    <source>
        <dbReference type="Proteomes" id="UP000076321"/>
    </source>
</evidence>
<dbReference type="Gene3D" id="2.30.40.10">
    <property type="entry name" value="Urease, subunit C, domain 1"/>
    <property type="match status" value="1"/>
</dbReference>
<reference evidence="2 4" key="2">
    <citation type="submission" date="2016-11" db="EMBL/GenBank/DDBJ databases">
        <title>Genome sequencing of Amycolatopsis regifaucium.</title>
        <authorList>
            <person name="Mayilraj S."/>
            <person name="Kaur N."/>
        </authorList>
    </citation>
    <scope>NUCLEOTIDE SEQUENCE [LARGE SCALE GENOMIC DNA]</scope>
    <source>
        <strain evidence="2 4">GY080</strain>
    </source>
</reference>
<dbReference type="EMBL" id="LOBU02000001">
    <property type="protein sequence ID" value="OKA11417.1"/>
    <property type="molecule type" value="Genomic_DNA"/>
</dbReference>
<dbReference type="SUPFAM" id="SSF51338">
    <property type="entry name" value="Composite domain of metallo-dependent hydrolases"/>
    <property type="match status" value="1"/>
</dbReference>
<evidence type="ECO:0008006" key="5">
    <source>
        <dbReference type="Google" id="ProtNLM"/>
    </source>
</evidence>
<comment type="caution">
    <text evidence="1">The sequence shown here is derived from an EMBL/GenBank/DDBJ whole genome shotgun (WGS) entry which is preliminary data.</text>
</comment>
<keyword evidence="4" id="KW-1185">Reference proteome</keyword>
<reference evidence="1 3" key="1">
    <citation type="submission" date="2015-12" db="EMBL/GenBank/DDBJ databases">
        <title>Amycolatopsis regifaucium genome sequencing and assembly.</title>
        <authorList>
            <person name="Mayilraj S."/>
        </authorList>
    </citation>
    <scope>NUCLEOTIDE SEQUENCE [LARGE SCALE GENOMIC DNA]</scope>
    <source>
        <strain evidence="1 3">GY080</strain>
    </source>
</reference>
<evidence type="ECO:0000313" key="4">
    <source>
        <dbReference type="Proteomes" id="UP000186883"/>
    </source>
</evidence>
<dbReference type="InterPro" id="IPR011059">
    <property type="entry name" value="Metal-dep_hydrolase_composite"/>
</dbReference>
<name>A0A154MVI4_9PSEU</name>